<evidence type="ECO:0000313" key="2">
    <source>
        <dbReference type="Proteomes" id="UP000824074"/>
    </source>
</evidence>
<dbReference type="Proteomes" id="UP000824074">
    <property type="component" value="Unassembled WGS sequence"/>
</dbReference>
<reference evidence="1" key="1">
    <citation type="submission" date="2020-10" db="EMBL/GenBank/DDBJ databases">
        <authorList>
            <person name="Gilroy R."/>
        </authorList>
    </citation>
    <scope>NUCLEOTIDE SEQUENCE</scope>
    <source>
        <strain evidence="1">CHK193-30670</strain>
    </source>
</reference>
<name>A0A9D1LHI1_9FIRM</name>
<comment type="caution">
    <text evidence="1">The sequence shown here is derived from an EMBL/GenBank/DDBJ whole genome shotgun (WGS) entry which is preliminary data.</text>
</comment>
<proteinExistence type="predicted"/>
<evidence type="ECO:0000313" key="1">
    <source>
        <dbReference type="EMBL" id="HIU39775.1"/>
    </source>
</evidence>
<dbReference type="AlphaFoldDB" id="A0A9D1LHI1"/>
<protein>
    <submittedName>
        <fullName evidence="1">Uncharacterized protein</fullName>
    </submittedName>
</protein>
<dbReference type="EMBL" id="DVMT01000008">
    <property type="protein sequence ID" value="HIU39775.1"/>
    <property type="molecule type" value="Genomic_DNA"/>
</dbReference>
<reference evidence="1" key="2">
    <citation type="journal article" date="2021" name="PeerJ">
        <title>Extensive microbial diversity within the chicken gut microbiome revealed by metagenomics and culture.</title>
        <authorList>
            <person name="Gilroy R."/>
            <person name="Ravi A."/>
            <person name="Getino M."/>
            <person name="Pursley I."/>
            <person name="Horton D.L."/>
            <person name="Alikhan N.F."/>
            <person name="Baker D."/>
            <person name="Gharbi K."/>
            <person name="Hall N."/>
            <person name="Watson M."/>
            <person name="Adriaenssens E.M."/>
            <person name="Foster-Nyarko E."/>
            <person name="Jarju S."/>
            <person name="Secka A."/>
            <person name="Antonio M."/>
            <person name="Oren A."/>
            <person name="Chaudhuri R.R."/>
            <person name="La Ragione R."/>
            <person name="Hildebrand F."/>
            <person name="Pallen M.J."/>
        </authorList>
    </citation>
    <scope>NUCLEOTIDE SEQUENCE</scope>
    <source>
        <strain evidence="1">CHK193-30670</strain>
    </source>
</reference>
<gene>
    <name evidence="1" type="ORF">IAB68_00535</name>
</gene>
<organism evidence="1 2">
    <name type="scientific">Candidatus Aphodocola excrementigallinarum</name>
    <dbReference type="NCBI Taxonomy" id="2840670"/>
    <lineage>
        <taxon>Bacteria</taxon>
        <taxon>Bacillati</taxon>
        <taxon>Bacillota</taxon>
        <taxon>Bacilli</taxon>
        <taxon>Candidatus Aphodocola</taxon>
    </lineage>
</organism>
<sequence length="330" mass="39057">MEKVMFTYDLIRKKVYTLENEDEDYTASRDTIDVLLGDKIVCLGYANVFNTILEKLGFSPKLFYLKCINKPNEGHARSIMYLKDDKYDIEGIYLFDPTGDSKMENEKVNDKNYYLNRYTFFAKTLEEMKQLDKHFDLKNISMQSYDLNMMKKIIDAINMDKIEDLDINVIKTFNEIARIKGDDANIPTIYSLCYLNNTTLPEELKDYYKIDKEKIIKKVKEYDLLMNNMIDAETYLDILYNVRKKQFYLDEDVPFSDSSFKDTIINSNWRFVSPIEMLLRALNGDNLGSCNYKDLNEMKLNKYIDDKSLDRNIRMIKLAKALRKVYESKK</sequence>
<accession>A0A9D1LHI1</accession>